<comment type="caution">
    <text evidence="1">The sequence shown here is derived from an EMBL/GenBank/DDBJ whole genome shotgun (WGS) entry which is preliminary data.</text>
</comment>
<evidence type="ECO:0000313" key="1">
    <source>
        <dbReference type="EMBL" id="KAH6627574.1"/>
    </source>
</evidence>
<name>A0ACB7P324_9PEZI</name>
<gene>
    <name evidence="1" type="ORF">F5144DRAFT_277246</name>
</gene>
<reference evidence="1 2" key="1">
    <citation type="journal article" date="2021" name="Nat. Commun.">
        <title>Genetic determinants of endophytism in the Arabidopsis root mycobiome.</title>
        <authorList>
            <person name="Mesny F."/>
            <person name="Miyauchi S."/>
            <person name="Thiergart T."/>
            <person name="Pickel B."/>
            <person name="Atanasova L."/>
            <person name="Karlsson M."/>
            <person name="Huettel B."/>
            <person name="Barry K.W."/>
            <person name="Haridas S."/>
            <person name="Chen C."/>
            <person name="Bauer D."/>
            <person name="Andreopoulos W."/>
            <person name="Pangilinan J."/>
            <person name="LaButti K."/>
            <person name="Riley R."/>
            <person name="Lipzen A."/>
            <person name="Clum A."/>
            <person name="Drula E."/>
            <person name="Henrissat B."/>
            <person name="Kohler A."/>
            <person name="Grigoriev I.V."/>
            <person name="Martin F.M."/>
            <person name="Hacquard S."/>
        </authorList>
    </citation>
    <scope>NUCLEOTIDE SEQUENCE [LARGE SCALE GENOMIC DNA]</scope>
    <source>
        <strain evidence="1 2">MPI-SDFR-AT-0079</strain>
    </source>
</reference>
<sequence>MIAVLKAVLDSTDLKRVHELRDMAIPEPWREAWIFLDHTPCKNCWEFLQKLKQVTGINIYVETRPFLTKKNRQDDIGCRNCACARCKRRFGAEQARDTQPDPGRCDDGGELEPSNSGENAAVPSHNPNPEDAGPAPQMREDRVNQRFVGGMARPEALPAASRAPRTWRHFVDEETGLTYAKPVVRRPLGRRSISSPKPASTPELREPISTIAGRSGFFATPDPGRSVEIQIPKMSPRARAEYVRIPNVSDTLNLGRFAYKPPIAPTQAPKEAGRQRKPQRPYSGGKNAKVAATRGRSRTRVCKLERTRARSSFARAVEHHQRRRAGKA</sequence>
<organism evidence="1 2">
    <name type="scientific">Chaetomium tenue</name>
    <dbReference type="NCBI Taxonomy" id="1854479"/>
    <lineage>
        <taxon>Eukaryota</taxon>
        <taxon>Fungi</taxon>
        <taxon>Dikarya</taxon>
        <taxon>Ascomycota</taxon>
        <taxon>Pezizomycotina</taxon>
        <taxon>Sordariomycetes</taxon>
        <taxon>Sordariomycetidae</taxon>
        <taxon>Sordariales</taxon>
        <taxon>Chaetomiaceae</taxon>
        <taxon>Chaetomium</taxon>
    </lineage>
</organism>
<proteinExistence type="predicted"/>
<dbReference type="Proteomes" id="UP000724584">
    <property type="component" value="Unassembled WGS sequence"/>
</dbReference>
<dbReference type="EMBL" id="JAGIZQ010000005">
    <property type="protein sequence ID" value="KAH6627574.1"/>
    <property type="molecule type" value="Genomic_DNA"/>
</dbReference>
<accession>A0ACB7P324</accession>
<protein>
    <submittedName>
        <fullName evidence="1">Uncharacterized protein</fullName>
    </submittedName>
</protein>
<evidence type="ECO:0000313" key="2">
    <source>
        <dbReference type="Proteomes" id="UP000724584"/>
    </source>
</evidence>
<keyword evidence="2" id="KW-1185">Reference proteome</keyword>